<evidence type="ECO:0000256" key="2">
    <source>
        <dbReference type="ARBA" id="ARBA00006275"/>
    </source>
</evidence>
<evidence type="ECO:0000256" key="3">
    <source>
        <dbReference type="ARBA" id="ARBA00022729"/>
    </source>
</evidence>
<comment type="caution">
    <text evidence="8">The sequence shown here is derived from an EMBL/GenBank/DDBJ whole genome shotgun (WGS) entry which is preliminary data.</text>
</comment>
<dbReference type="InterPro" id="IPR011990">
    <property type="entry name" value="TPR-like_helical_dom_sf"/>
</dbReference>
<protein>
    <submittedName>
        <fullName evidence="8">RagB/SusD family nutrient uptake outer membrane protein</fullName>
    </submittedName>
</protein>
<keyword evidence="4" id="KW-0472">Membrane</keyword>
<keyword evidence="5" id="KW-0998">Cell outer membrane</keyword>
<comment type="similarity">
    <text evidence="2">Belongs to the SusD family.</text>
</comment>
<evidence type="ECO:0000259" key="6">
    <source>
        <dbReference type="Pfam" id="PF07980"/>
    </source>
</evidence>
<keyword evidence="9" id="KW-1185">Reference proteome</keyword>
<name>A0A4Q6XUY6_9SPHI</name>
<accession>A0A4Q6XUY6</accession>
<dbReference type="Gene3D" id="1.25.40.390">
    <property type="match status" value="1"/>
</dbReference>
<dbReference type="EMBL" id="SGIT01000001">
    <property type="protein sequence ID" value="RZF61472.1"/>
    <property type="molecule type" value="Genomic_DNA"/>
</dbReference>
<dbReference type="SUPFAM" id="SSF48452">
    <property type="entry name" value="TPR-like"/>
    <property type="match status" value="1"/>
</dbReference>
<dbReference type="InterPro" id="IPR012944">
    <property type="entry name" value="SusD_RagB_dom"/>
</dbReference>
<evidence type="ECO:0000256" key="1">
    <source>
        <dbReference type="ARBA" id="ARBA00004442"/>
    </source>
</evidence>
<feature type="domain" description="RagB/SusD" evidence="6">
    <location>
        <begin position="338"/>
        <end position="433"/>
    </location>
</feature>
<feature type="domain" description="SusD-like N-terminal" evidence="7">
    <location>
        <begin position="27"/>
        <end position="225"/>
    </location>
</feature>
<evidence type="ECO:0000259" key="7">
    <source>
        <dbReference type="Pfam" id="PF14322"/>
    </source>
</evidence>
<dbReference type="InterPro" id="IPR033985">
    <property type="entry name" value="SusD-like_N"/>
</dbReference>
<dbReference type="OrthoDB" id="653598at2"/>
<reference evidence="8 9" key="1">
    <citation type="submission" date="2019-02" db="EMBL/GenBank/DDBJ databases">
        <authorList>
            <person name="Li Y."/>
        </authorList>
    </citation>
    <scope>NUCLEOTIDE SEQUENCE [LARGE SCALE GENOMIC DNA]</scope>
    <source>
        <strain evidence="8 9">30C10-4-7</strain>
    </source>
</reference>
<gene>
    <name evidence="8" type="ORF">EWE74_01110</name>
</gene>
<evidence type="ECO:0000313" key="9">
    <source>
        <dbReference type="Proteomes" id="UP000292855"/>
    </source>
</evidence>
<dbReference type="Proteomes" id="UP000292855">
    <property type="component" value="Unassembled WGS sequence"/>
</dbReference>
<evidence type="ECO:0000256" key="4">
    <source>
        <dbReference type="ARBA" id="ARBA00023136"/>
    </source>
</evidence>
<evidence type="ECO:0000256" key="5">
    <source>
        <dbReference type="ARBA" id="ARBA00023237"/>
    </source>
</evidence>
<comment type="subcellular location">
    <subcellularLocation>
        <location evidence="1">Cell outer membrane</location>
    </subcellularLocation>
</comment>
<proteinExistence type="inferred from homology"/>
<organism evidence="8 9">
    <name type="scientific">Sphingobacterium corticibacterium</name>
    <dbReference type="NCBI Taxonomy" id="2484746"/>
    <lineage>
        <taxon>Bacteria</taxon>
        <taxon>Pseudomonadati</taxon>
        <taxon>Bacteroidota</taxon>
        <taxon>Sphingobacteriia</taxon>
        <taxon>Sphingobacteriales</taxon>
        <taxon>Sphingobacteriaceae</taxon>
        <taxon>Sphingobacterium</taxon>
    </lineage>
</organism>
<dbReference type="Pfam" id="PF14322">
    <property type="entry name" value="SusD-like_3"/>
    <property type="match status" value="1"/>
</dbReference>
<dbReference type="Pfam" id="PF07980">
    <property type="entry name" value="SusD_RagB"/>
    <property type="match status" value="1"/>
</dbReference>
<dbReference type="AlphaFoldDB" id="A0A4Q6XUY6"/>
<evidence type="ECO:0000313" key="8">
    <source>
        <dbReference type="EMBL" id="RZF61472.1"/>
    </source>
</evidence>
<dbReference type="GO" id="GO:0009279">
    <property type="term" value="C:cell outer membrane"/>
    <property type="evidence" value="ECO:0007669"/>
    <property type="project" value="UniProtKB-SubCell"/>
</dbReference>
<sequence>MDLIMKIIIKYYWMSAILFLQLGCAAFLEEKPDRSLALADGLKELQAILDYEVGMNQNYPAAGDIASPYFYLTEADWSARTEITREIYSWNEKADNSQDWHNAYTRIFYANVVLDQIDDVALKGRREQDRAAIKGSALFFRGWNFFQLSQIYTPPYMEDGDGQWGIPLRLGADINIVTERSTISETFNQIVSDLTYASQTLPEQTVVPTRPSRAAAYAALSIVYLSLDDFLIAEKYADSCLMLQSDLIDYNFVDGSMVNPFPIFNEEVIFHATMFGTSQVFYRNRAKITEELFDSYDEADLRRTVFYVEQADGSFTFKGDYSGSSTSGLPFCGMATDEIYLIKAECAARLQKNEIALTYLNEFMRKRYDSAVFEVFNSNDALEILDKTISERRKQLAFRGGVSWRDLRRLNREERYRQTLVREIGDDRYTLEPNGKRYAFLIPVSVVQMSGIRQNER</sequence>
<keyword evidence="3" id="KW-0732">Signal</keyword>